<feature type="transmembrane region" description="Helical" evidence="7">
    <location>
        <begin position="115"/>
        <end position="135"/>
    </location>
</feature>
<comment type="subcellular location">
    <subcellularLocation>
        <location evidence="1 7">Cell membrane</location>
        <topology evidence="1 7">Multi-pass membrane protein</topology>
    </subcellularLocation>
</comment>
<accession>A0ABS3WKY9</accession>
<dbReference type="Proteomes" id="UP000670947">
    <property type="component" value="Unassembled WGS sequence"/>
</dbReference>
<evidence type="ECO:0000256" key="8">
    <source>
        <dbReference type="SAM" id="MobiDB-lite"/>
    </source>
</evidence>
<dbReference type="Pfam" id="PF00528">
    <property type="entry name" value="BPD_transp_1"/>
    <property type="match status" value="1"/>
</dbReference>
<evidence type="ECO:0000256" key="1">
    <source>
        <dbReference type="ARBA" id="ARBA00004651"/>
    </source>
</evidence>
<feature type="transmembrane region" description="Helical" evidence="7">
    <location>
        <begin position="248"/>
        <end position="276"/>
    </location>
</feature>
<keyword evidence="2 7" id="KW-0813">Transport</keyword>
<keyword evidence="4 7" id="KW-0812">Transmembrane</keyword>
<feature type="region of interest" description="Disordered" evidence="8">
    <location>
        <begin position="1"/>
        <end position="31"/>
    </location>
</feature>
<feature type="domain" description="ABC transmembrane type-1" evidence="9">
    <location>
        <begin position="107"/>
        <end position="328"/>
    </location>
</feature>
<dbReference type="InterPro" id="IPR050809">
    <property type="entry name" value="UgpAE/MalFG_permease"/>
</dbReference>
<dbReference type="RefSeq" id="WP_208851507.1">
    <property type="nucleotide sequence ID" value="NZ_JAGGDJ010000093.1"/>
</dbReference>
<dbReference type="InterPro" id="IPR035906">
    <property type="entry name" value="MetI-like_sf"/>
</dbReference>
<keyword evidence="3" id="KW-1003">Cell membrane</keyword>
<keyword evidence="5 7" id="KW-1133">Transmembrane helix</keyword>
<dbReference type="CDD" id="cd06261">
    <property type="entry name" value="TM_PBP2"/>
    <property type="match status" value="1"/>
</dbReference>
<evidence type="ECO:0000313" key="11">
    <source>
        <dbReference type="Proteomes" id="UP000670947"/>
    </source>
</evidence>
<dbReference type="SUPFAM" id="SSF161098">
    <property type="entry name" value="MetI-like"/>
    <property type="match status" value="1"/>
</dbReference>
<sequence>MHDGASEPAVPRTAGPAAAVPAGGVPGTRTKRRGGGFIRDVRRNPVSYLLALPAILYTLVFGYATLPYLMMAFQKFSYDTSHFWQNPFIGFKNFEFFFRSDNAVRVTWNTIRLNFLFIAFGNAVAVLLAVIMNEVRGKWFLRVSQSLFLFPYFLSWVIVSYVVYNIFSSQYGLLNQILEAFGMKAHNWYGMADAWPGILAFMRVWKDAGLLAVIFLAAIVGIDNELYEAARIDGASRWQQIRGITLPLLMPTVVIMVLLAIGKIFYGDFAMMYAIIHDNGLLLPTTDVIDTYVYRALRMTGDPAQAMAVGIYQAVMGFLLVYGVNRLIRRYFPEGALF</sequence>
<evidence type="ECO:0000256" key="2">
    <source>
        <dbReference type="ARBA" id="ARBA00022448"/>
    </source>
</evidence>
<evidence type="ECO:0000256" key="5">
    <source>
        <dbReference type="ARBA" id="ARBA00022989"/>
    </source>
</evidence>
<keyword evidence="11" id="KW-1185">Reference proteome</keyword>
<dbReference type="InterPro" id="IPR000515">
    <property type="entry name" value="MetI-like"/>
</dbReference>
<keyword evidence="6 7" id="KW-0472">Membrane</keyword>
<feature type="transmembrane region" description="Helical" evidence="7">
    <location>
        <begin position="208"/>
        <end position="227"/>
    </location>
</feature>
<evidence type="ECO:0000259" key="9">
    <source>
        <dbReference type="PROSITE" id="PS50928"/>
    </source>
</evidence>
<organism evidence="10 11">
    <name type="scientific">Paenibacillus artemisiicola</name>
    <dbReference type="NCBI Taxonomy" id="1172618"/>
    <lineage>
        <taxon>Bacteria</taxon>
        <taxon>Bacillati</taxon>
        <taxon>Bacillota</taxon>
        <taxon>Bacilli</taxon>
        <taxon>Bacillales</taxon>
        <taxon>Paenibacillaceae</taxon>
        <taxon>Paenibacillus</taxon>
    </lineage>
</organism>
<gene>
    <name evidence="10" type="ORF">I8J29_33040</name>
</gene>
<proteinExistence type="inferred from homology"/>
<dbReference type="PANTHER" id="PTHR43227:SF11">
    <property type="entry name" value="BLL4140 PROTEIN"/>
    <property type="match status" value="1"/>
</dbReference>
<evidence type="ECO:0000256" key="3">
    <source>
        <dbReference type="ARBA" id="ARBA00022475"/>
    </source>
</evidence>
<dbReference type="Gene3D" id="1.10.3720.10">
    <property type="entry name" value="MetI-like"/>
    <property type="match status" value="1"/>
</dbReference>
<feature type="transmembrane region" description="Helical" evidence="7">
    <location>
        <begin position="147"/>
        <end position="167"/>
    </location>
</feature>
<evidence type="ECO:0000256" key="4">
    <source>
        <dbReference type="ARBA" id="ARBA00022692"/>
    </source>
</evidence>
<dbReference type="EMBL" id="JAGGDJ010000093">
    <property type="protein sequence ID" value="MBO7748999.1"/>
    <property type="molecule type" value="Genomic_DNA"/>
</dbReference>
<evidence type="ECO:0000256" key="7">
    <source>
        <dbReference type="RuleBase" id="RU363032"/>
    </source>
</evidence>
<evidence type="ECO:0000313" key="10">
    <source>
        <dbReference type="EMBL" id="MBO7748999.1"/>
    </source>
</evidence>
<feature type="transmembrane region" description="Helical" evidence="7">
    <location>
        <begin position="48"/>
        <end position="70"/>
    </location>
</feature>
<dbReference type="PROSITE" id="PS50928">
    <property type="entry name" value="ABC_TM1"/>
    <property type="match status" value="1"/>
</dbReference>
<protein>
    <submittedName>
        <fullName evidence="10">Sugar ABC transporter permease</fullName>
    </submittedName>
</protein>
<dbReference type="PANTHER" id="PTHR43227">
    <property type="entry name" value="BLL4140 PROTEIN"/>
    <property type="match status" value="1"/>
</dbReference>
<name>A0ABS3WKY9_9BACL</name>
<comment type="similarity">
    <text evidence="7">Belongs to the binding-protein-dependent transport system permease family.</text>
</comment>
<comment type="caution">
    <text evidence="10">The sequence shown here is derived from an EMBL/GenBank/DDBJ whole genome shotgun (WGS) entry which is preliminary data.</text>
</comment>
<evidence type="ECO:0000256" key="6">
    <source>
        <dbReference type="ARBA" id="ARBA00023136"/>
    </source>
</evidence>
<feature type="transmembrane region" description="Helical" evidence="7">
    <location>
        <begin position="304"/>
        <end position="324"/>
    </location>
</feature>
<reference evidence="10 11" key="1">
    <citation type="submission" date="2021-03" db="EMBL/GenBank/DDBJ databases">
        <title>Paenibacillus artemisicola MWE-103 whole genome sequence.</title>
        <authorList>
            <person name="Ham Y.J."/>
        </authorList>
    </citation>
    <scope>NUCLEOTIDE SEQUENCE [LARGE SCALE GENOMIC DNA]</scope>
    <source>
        <strain evidence="10 11">MWE-103</strain>
    </source>
</reference>
<feature type="compositionally biased region" description="Low complexity" evidence="8">
    <location>
        <begin position="8"/>
        <end position="23"/>
    </location>
</feature>